<dbReference type="OrthoDB" id="1707171at2"/>
<protein>
    <recommendedName>
        <fullName evidence="3">SipL SPOCS domain-containing protein</fullName>
    </recommendedName>
</protein>
<accession>A0A1H2SKH2</accession>
<name>A0A1H2SKH2_9FIRM</name>
<dbReference type="RefSeq" id="WP_093750498.1">
    <property type="nucleotide sequence ID" value="NZ_BSYN01000002.1"/>
</dbReference>
<keyword evidence="2" id="KW-1185">Reference proteome</keyword>
<organism evidence="1 2">
    <name type="scientific">Tepidimicrobium xylanilyticum</name>
    <dbReference type="NCBI Taxonomy" id="1123352"/>
    <lineage>
        <taxon>Bacteria</taxon>
        <taxon>Bacillati</taxon>
        <taxon>Bacillota</taxon>
        <taxon>Tissierellia</taxon>
        <taxon>Tissierellales</taxon>
        <taxon>Tepidimicrobiaceae</taxon>
        <taxon>Tepidimicrobium</taxon>
    </lineage>
</organism>
<reference evidence="1 2" key="1">
    <citation type="submission" date="2016-10" db="EMBL/GenBank/DDBJ databases">
        <authorList>
            <person name="de Groot N.N."/>
        </authorList>
    </citation>
    <scope>NUCLEOTIDE SEQUENCE [LARGE SCALE GENOMIC DNA]</scope>
    <source>
        <strain evidence="1 2">DSM 23310</strain>
    </source>
</reference>
<gene>
    <name evidence="1" type="ORF">SAMN05660923_00471</name>
</gene>
<evidence type="ECO:0008006" key="3">
    <source>
        <dbReference type="Google" id="ProtNLM"/>
    </source>
</evidence>
<dbReference type="AlphaFoldDB" id="A0A1H2SKH2"/>
<proteinExistence type="predicted"/>
<dbReference type="Proteomes" id="UP000198828">
    <property type="component" value="Unassembled WGS sequence"/>
</dbReference>
<dbReference type="EMBL" id="FNNG01000002">
    <property type="protein sequence ID" value="SDW31955.1"/>
    <property type="molecule type" value="Genomic_DNA"/>
</dbReference>
<sequence>MNKDKNIHECDGKIEFDLNHIREVDCVIVDKVYAQCQSRQCFPSLEVETENGTFSSIQFKQGFIVPNTLRTDNIPNRPNFKRVRFTLRIPYIITLSNGQTIENNLPDIDKDIILFIPEARDEFQFNIVTETSSKVLGQPVVMDDRVVFAAGVFIIIKVVGRVQLLIPTFGFCPEPPPCQEFAPEDVCDDFDNQPFPLFFPLQYGDLFGDD</sequence>
<evidence type="ECO:0000313" key="2">
    <source>
        <dbReference type="Proteomes" id="UP000198828"/>
    </source>
</evidence>
<evidence type="ECO:0000313" key="1">
    <source>
        <dbReference type="EMBL" id="SDW31955.1"/>
    </source>
</evidence>